<keyword evidence="3" id="KW-1185">Reference proteome</keyword>
<dbReference type="InterPro" id="IPR036249">
    <property type="entry name" value="Thioredoxin-like_sf"/>
</dbReference>
<dbReference type="PANTHER" id="PTHR42673:SF4">
    <property type="entry name" value="MALEYLACETOACETATE ISOMERASE"/>
    <property type="match status" value="1"/>
</dbReference>
<protein>
    <submittedName>
        <fullName evidence="2">Glutathione S-transferase family protein</fullName>
    </submittedName>
</protein>
<dbReference type="Gene3D" id="1.20.1050.10">
    <property type="match status" value="1"/>
</dbReference>
<evidence type="ECO:0000259" key="1">
    <source>
        <dbReference type="PROSITE" id="PS50404"/>
    </source>
</evidence>
<dbReference type="RefSeq" id="WP_258826550.1">
    <property type="nucleotide sequence ID" value="NZ_JANUHA010000002.1"/>
</dbReference>
<dbReference type="CDD" id="cd03043">
    <property type="entry name" value="GST_N_1"/>
    <property type="match status" value="1"/>
</dbReference>
<reference evidence="2 3" key="1">
    <citation type="submission" date="2022-08" db="EMBL/GenBank/DDBJ databases">
        <title>Reclassification of Massilia species as members of the genera Telluria, Duganella, Pseudoduganella, Mokoshia gen. nov. and Zemynaea gen. nov. using orthogonal and non-orthogonal genome-based approaches.</title>
        <authorList>
            <person name="Bowman J.P."/>
        </authorList>
    </citation>
    <scope>NUCLEOTIDE SEQUENCE [LARGE SCALE GENOMIC DNA]</scope>
    <source>
        <strain evidence="2 3">JCM 31661</strain>
    </source>
</reference>
<dbReference type="SFLD" id="SFLDS00019">
    <property type="entry name" value="Glutathione_Transferase_(cytos"/>
    <property type="match status" value="1"/>
</dbReference>
<dbReference type="EMBL" id="JANUHA010000002">
    <property type="protein sequence ID" value="MCS0595492.1"/>
    <property type="molecule type" value="Genomic_DNA"/>
</dbReference>
<name>A0ABT2AGY3_9BURK</name>
<dbReference type="InterPro" id="IPR036282">
    <property type="entry name" value="Glutathione-S-Trfase_C_sf"/>
</dbReference>
<gene>
    <name evidence="2" type="ORF">NX780_03955</name>
</gene>
<evidence type="ECO:0000313" key="2">
    <source>
        <dbReference type="EMBL" id="MCS0595492.1"/>
    </source>
</evidence>
<dbReference type="Gene3D" id="3.40.30.10">
    <property type="entry name" value="Glutaredoxin"/>
    <property type="match status" value="1"/>
</dbReference>
<dbReference type="PROSITE" id="PS50404">
    <property type="entry name" value="GST_NTER"/>
    <property type="match status" value="1"/>
</dbReference>
<dbReference type="Pfam" id="PF13409">
    <property type="entry name" value="GST_N_2"/>
    <property type="match status" value="1"/>
</dbReference>
<sequence length="241" mass="26798">MQTIELDPTLSSTLEQARQPGLTLVIGNKNVSSWSMRPWVAAKAFGIPFTEVRILLDQADTATNIARYSHAGRVPVLLAGEMTIWDSLAIVEYLAEQFPDKHMWPQDVAARALARAIVAEMHSGFAELRTQMSMNIQARLPGRGRTPGAQADIGRICEIWEDCLSRFGHHHFLFGEFSIADAFYAPVVTRFKTYGVALAPALQAYCDRVLAHPAVAQWVEEAMRETDPTPLHDLELPGEDQ</sequence>
<evidence type="ECO:0000313" key="3">
    <source>
        <dbReference type="Proteomes" id="UP001206572"/>
    </source>
</evidence>
<dbReference type="Proteomes" id="UP001206572">
    <property type="component" value="Unassembled WGS sequence"/>
</dbReference>
<dbReference type="InterPro" id="IPR040079">
    <property type="entry name" value="Glutathione_S-Trfase"/>
</dbReference>
<dbReference type="SFLD" id="SFLDG00358">
    <property type="entry name" value="Main_(cytGST)"/>
    <property type="match status" value="1"/>
</dbReference>
<proteinExistence type="predicted"/>
<dbReference type="CDD" id="cd03194">
    <property type="entry name" value="GST_C_3"/>
    <property type="match status" value="1"/>
</dbReference>
<dbReference type="SUPFAM" id="SSF47616">
    <property type="entry name" value="GST C-terminal domain-like"/>
    <property type="match status" value="1"/>
</dbReference>
<organism evidence="2 3">
    <name type="scientific">Massilia agri</name>
    <dbReference type="NCBI Taxonomy" id="1886785"/>
    <lineage>
        <taxon>Bacteria</taxon>
        <taxon>Pseudomonadati</taxon>
        <taxon>Pseudomonadota</taxon>
        <taxon>Betaproteobacteria</taxon>
        <taxon>Burkholderiales</taxon>
        <taxon>Oxalobacteraceae</taxon>
        <taxon>Telluria group</taxon>
        <taxon>Massilia</taxon>
    </lineage>
</organism>
<accession>A0ABT2AGY3</accession>
<feature type="domain" description="GST N-terminal" evidence="1">
    <location>
        <begin position="22"/>
        <end position="102"/>
    </location>
</feature>
<dbReference type="SUPFAM" id="SSF52833">
    <property type="entry name" value="Thioredoxin-like"/>
    <property type="match status" value="1"/>
</dbReference>
<comment type="caution">
    <text evidence="2">The sequence shown here is derived from an EMBL/GenBank/DDBJ whole genome shotgun (WGS) entry which is preliminary data.</text>
</comment>
<dbReference type="PANTHER" id="PTHR42673">
    <property type="entry name" value="MALEYLACETOACETATE ISOMERASE"/>
    <property type="match status" value="1"/>
</dbReference>
<dbReference type="InterPro" id="IPR004045">
    <property type="entry name" value="Glutathione_S-Trfase_N"/>
</dbReference>
<dbReference type="Pfam" id="PF13410">
    <property type="entry name" value="GST_C_2"/>
    <property type="match status" value="1"/>
</dbReference>